<dbReference type="Proteomes" id="UP000317977">
    <property type="component" value="Unassembled WGS sequence"/>
</dbReference>
<dbReference type="InterPro" id="IPR029063">
    <property type="entry name" value="SAM-dependent_MTases_sf"/>
</dbReference>
<keyword evidence="1" id="KW-0808">Transferase</keyword>
<dbReference type="PANTHER" id="PTHR43042">
    <property type="entry name" value="SAM-DEPENDENT METHYLTRANSFERASE"/>
    <property type="match status" value="1"/>
</dbReference>
<proteinExistence type="predicted"/>
<dbReference type="GO" id="GO:0032259">
    <property type="term" value="P:methylation"/>
    <property type="evidence" value="ECO:0007669"/>
    <property type="project" value="UniProtKB-KW"/>
</dbReference>
<protein>
    <submittedName>
        <fullName evidence="1">Ribosomal RNA large subunit methyltransferase K/L</fullName>
        <ecNumber evidence="1">2.1.1.264</ecNumber>
    </submittedName>
</protein>
<evidence type="ECO:0000313" key="2">
    <source>
        <dbReference type="Proteomes" id="UP000317977"/>
    </source>
</evidence>
<organism evidence="1 2">
    <name type="scientific">Rubripirellula reticaptiva</name>
    <dbReference type="NCBI Taxonomy" id="2528013"/>
    <lineage>
        <taxon>Bacteria</taxon>
        <taxon>Pseudomonadati</taxon>
        <taxon>Planctomycetota</taxon>
        <taxon>Planctomycetia</taxon>
        <taxon>Pirellulales</taxon>
        <taxon>Pirellulaceae</taxon>
        <taxon>Rubripirellula</taxon>
    </lineage>
</organism>
<dbReference type="InterPro" id="IPR013780">
    <property type="entry name" value="Glyco_hydro_b"/>
</dbReference>
<dbReference type="PANTHER" id="PTHR43042:SF2">
    <property type="entry name" value="SAM-DEPENDENT METHYLTRANSFERASE"/>
    <property type="match status" value="1"/>
</dbReference>
<dbReference type="SUPFAM" id="SSF53335">
    <property type="entry name" value="S-adenosyl-L-methionine-dependent methyltransferases"/>
    <property type="match status" value="1"/>
</dbReference>
<name>A0A5C6EV66_9BACT</name>
<dbReference type="EMBL" id="SJPX01000003">
    <property type="protein sequence ID" value="TWU51181.1"/>
    <property type="molecule type" value="Genomic_DNA"/>
</dbReference>
<dbReference type="AlphaFoldDB" id="A0A5C6EV66"/>
<comment type="caution">
    <text evidence="1">The sequence shown here is derived from an EMBL/GenBank/DDBJ whole genome shotgun (WGS) entry which is preliminary data.</text>
</comment>
<dbReference type="EC" id="2.1.1.264" evidence="1"/>
<sequence length="289" mass="32119">MTDDRYRLIDFGDGRKLESVCGYVIDRPCPAAAWSKPNNKTQWASASAHYDADRKKWTYQSPWPDQSNVQCAGFQMPTAPTPFGHIGIFPEQAENWRWLAGTKSSLSPSDQSDQLPSALNLFGYTGASTMALVNAGYQVAHVDAAKPNVAAAGVAATVNGWDKPPIRYLIDDAAKFVTREIKRQRQYHTIVMDPPAYGHGPSGRAWRLSRDLWPLIDDCLKLIEPSDFRFLISGHSAEVDESDVLAFFEQSHRIDTSGLQITSGRSNLLDASDRSLDTGFFVRIETFDS</sequence>
<keyword evidence="1" id="KW-0489">Methyltransferase</keyword>
<reference evidence="1 2" key="1">
    <citation type="submission" date="2019-02" db="EMBL/GenBank/DDBJ databases">
        <title>Deep-cultivation of Planctomycetes and their phenomic and genomic characterization uncovers novel biology.</title>
        <authorList>
            <person name="Wiegand S."/>
            <person name="Jogler M."/>
            <person name="Boedeker C."/>
            <person name="Pinto D."/>
            <person name="Vollmers J."/>
            <person name="Rivas-Marin E."/>
            <person name="Kohn T."/>
            <person name="Peeters S.H."/>
            <person name="Heuer A."/>
            <person name="Rast P."/>
            <person name="Oberbeckmann S."/>
            <person name="Bunk B."/>
            <person name="Jeske O."/>
            <person name="Meyerdierks A."/>
            <person name="Storesund J.E."/>
            <person name="Kallscheuer N."/>
            <person name="Luecker S."/>
            <person name="Lage O.M."/>
            <person name="Pohl T."/>
            <person name="Merkel B.J."/>
            <person name="Hornburger P."/>
            <person name="Mueller R.-W."/>
            <person name="Bruemmer F."/>
            <person name="Labrenz M."/>
            <person name="Spormann A.M."/>
            <person name="Op Den Camp H."/>
            <person name="Overmann J."/>
            <person name="Amann R."/>
            <person name="Jetten M.S.M."/>
            <person name="Mascher T."/>
            <person name="Medema M.H."/>
            <person name="Devos D.P."/>
            <person name="Kaster A.-K."/>
            <person name="Ovreas L."/>
            <person name="Rohde M."/>
            <person name="Galperin M.Y."/>
            <person name="Jogler C."/>
        </authorList>
    </citation>
    <scope>NUCLEOTIDE SEQUENCE [LARGE SCALE GENOMIC DNA]</scope>
    <source>
        <strain evidence="1 2">Poly59</strain>
    </source>
</reference>
<accession>A0A5C6EV66</accession>
<evidence type="ECO:0000313" key="1">
    <source>
        <dbReference type="EMBL" id="TWU51181.1"/>
    </source>
</evidence>
<dbReference type="Gene3D" id="3.40.50.150">
    <property type="entry name" value="Vaccinia Virus protein VP39"/>
    <property type="match status" value="1"/>
</dbReference>
<dbReference type="GO" id="GO:0008168">
    <property type="term" value="F:methyltransferase activity"/>
    <property type="evidence" value="ECO:0007669"/>
    <property type="project" value="UniProtKB-KW"/>
</dbReference>
<gene>
    <name evidence="1" type="primary">rlmL</name>
    <name evidence="1" type="ORF">Poly59_27720</name>
</gene>
<keyword evidence="2" id="KW-1185">Reference proteome</keyword>
<dbReference type="Gene3D" id="2.60.40.1180">
    <property type="entry name" value="Golgi alpha-mannosidase II"/>
    <property type="match status" value="1"/>
</dbReference>